<dbReference type="Gene3D" id="2.40.110.10">
    <property type="entry name" value="Butyryl-CoA Dehydrogenase, subunit A, domain 2"/>
    <property type="match status" value="1"/>
</dbReference>
<organism evidence="5 6">
    <name type="scientific">Sphingomonas populi</name>
    <dbReference type="NCBI Taxonomy" id="2484750"/>
    <lineage>
        <taxon>Bacteria</taxon>
        <taxon>Pseudomonadati</taxon>
        <taxon>Pseudomonadota</taxon>
        <taxon>Alphaproteobacteria</taxon>
        <taxon>Sphingomonadales</taxon>
        <taxon>Sphingomonadaceae</taxon>
        <taxon>Sphingomonas</taxon>
    </lineage>
</organism>
<dbReference type="SUPFAM" id="SSF47203">
    <property type="entry name" value="Acyl-CoA dehydrogenase C-terminal domain-like"/>
    <property type="match status" value="1"/>
</dbReference>
<dbReference type="InterPro" id="IPR013107">
    <property type="entry name" value="Acyl-CoA_DH_C"/>
</dbReference>
<dbReference type="Pfam" id="PF02771">
    <property type="entry name" value="Acyl-CoA_dh_N"/>
    <property type="match status" value="1"/>
</dbReference>
<dbReference type="InterPro" id="IPR013786">
    <property type="entry name" value="AcylCoA_DH/ox_N"/>
</dbReference>
<evidence type="ECO:0000256" key="2">
    <source>
        <dbReference type="ARBA" id="ARBA00049661"/>
    </source>
</evidence>
<proteinExistence type="inferred from homology"/>
<dbReference type="AlphaFoldDB" id="A0A4Q6XSI8"/>
<dbReference type="Pfam" id="PF08028">
    <property type="entry name" value="Acyl-CoA_dh_2"/>
    <property type="match status" value="1"/>
</dbReference>
<feature type="domain" description="Acyl-CoA dehydrogenase/oxidase N-terminal" evidence="3">
    <location>
        <begin position="49"/>
        <end position="138"/>
    </location>
</feature>
<dbReference type="OrthoDB" id="7316074at2"/>
<protein>
    <submittedName>
        <fullName evidence="5">Acyl-CoA dehydrogenase</fullName>
    </submittedName>
</protein>
<keyword evidence="6" id="KW-1185">Reference proteome</keyword>
<evidence type="ECO:0000256" key="1">
    <source>
        <dbReference type="ARBA" id="ARBA00023002"/>
    </source>
</evidence>
<reference evidence="5 6" key="1">
    <citation type="submission" date="2019-02" db="EMBL/GenBank/DDBJ databases">
        <authorList>
            <person name="Li Y."/>
        </authorList>
    </citation>
    <scope>NUCLEOTIDE SEQUENCE [LARGE SCALE GENOMIC DNA]</scope>
    <source>
        <strain evidence="5 6">3-7</strain>
    </source>
</reference>
<feature type="domain" description="Acyl-CoA dehydrogenase C-terminal" evidence="4">
    <location>
        <begin position="272"/>
        <end position="402"/>
    </location>
</feature>
<evidence type="ECO:0000259" key="4">
    <source>
        <dbReference type="Pfam" id="PF08028"/>
    </source>
</evidence>
<dbReference type="SUPFAM" id="SSF56645">
    <property type="entry name" value="Acyl-CoA dehydrogenase NM domain-like"/>
    <property type="match status" value="1"/>
</dbReference>
<dbReference type="InterPro" id="IPR046373">
    <property type="entry name" value="Acyl-CoA_Oxase/DH_mid-dom_sf"/>
</dbReference>
<dbReference type="Gene3D" id="1.10.540.10">
    <property type="entry name" value="Acyl-CoA dehydrogenase/oxidase, N-terminal domain"/>
    <property type="match status" value="1"/>
</dbReference>
<dbReference type="GO" id="GO:0003995">
    <property type="term" value="F:acyl-CoA dehydrogenase activity"/>
    <property type="evidence" value="ECO:0007669"/>
    <property type="project" value="TreeGrafter"/>
</dbReference>
<dbReference type="GO" id="GO:0005737">
    <property type="term" value="C:cytoplasm"/>
    <property type="evidence" value="ECO:0007669"/>
    <property type="project" value="TreeGrafter"/>
</dbReference>
<dbReference type="PANTHER" id="PTHR48083">
    <property type="entry name" value="MEDIUM-CHAIN SPECIFIC ACYL-COA DEHYDROGENASE, MITOCHONDRIAL-RELATED"/>
    <property type="match status" value="1"/>
</dbReference>
<dbReference type="InterPro" id="IPR009100">
    <property type="entry name" value="AcylCoA_DH/oxidase_NM_dom_sf"/>
</dbReference>
<dbReference type="Proteomes" id="UP000292085">
    <property type="component" value="Unassembled WGS sequence"/>
</dbReference>
<dbReference type="EMBL" id="SGIS01000026">
    <property type="protein sequence ID" value="RZF63443.1"/>
    <property type="molecule type" value="Genomic_DNA"/>
</dbReference>
<dbReference type="GO" id="GO:0033539">
    <property type="term" value="P:fatty acid beta-oxidation using acyl-CoA dehydrogenase"/>
    <property type="evidence" value="ECO:0007669"/>
    <property type="project" value="TreeGrafter"/>
</dbReference>
<dbReference type="PANTHER" id="PTHR48083:SF19">
    <property type="entry name" value="FLAVIN-DEPENDENT MONOOXYGENASE, OXYGENASE SUBUNIT HSAA"/>
    <property type="match status" value="1"/>
</dbReference>
<accession>A0A4Q6XSI8</accession>
<dbReference type="PIRSF" id="PIRSF016578">
    <property type="entry name" value="HsaA"/>
    <property type="match status" value="1"/>
</dbReference>
<keyword evidence="1" id="KW-0560">Oxidoreductase</keyword>
<gene>
    <name evidence="5" type="ORF">EWE75_16150</name>
</gene>
<evidence type="ECO:0000313" key="6">
    <source>
        <dbReference type="Proteomes" id="UP000292085"/>
    </source>
</evidence>
<dbReference type="InterPro" id="IPR050741">
    <property type="entry name" value="Acyl-CoA_dehydrogenase"/>
</dbReference>
<name>A0A4Q6XSI8_9SPHN</name>
<dbReference type="Gene3D" id="1.20.140.10">
    <property type="entry name" value="Butyryl-CoA Dehydrogenase, subunit A, domain 3"/>
    <property type="match status" value="1"/>
</dbReference>
<comment type="similarity">
    <text evidence="2">Belongs to the HpaH/HsaA monooxygenase family.</text>
</comment>
<evidence type="ECO:0000313" key="5">
    <source>
        <dbReference type="EMBL" id="RZF63443.1"/>
    </source>
</evidence>
<comment type="caution">
    <text evidence="5">The sequence shown here is derived from an EMBL/GenBank/DDBJ whole genome shotgun (WGS) entry which is preliminary data.</text>
</comment>
<dbReference type="GO" id="GO:0016712">
    <property type="term" value="F:oxidoreductase activity, acting on paired donors, with incorporation or reduction of molecular oxygen, reduced flavin or flavoprotein as one donor, and incorporation of one atom of oxygen"/>
    <property type="evidence" value="ECO:0007669"/>
    <property type="project" value="TreeGrafter"/>
</dbReference>
<sequence>MRVKNGGPLAGCLPTGAIEMVTMLKRSETDMDYGFGDEQLPHILQRLREAAPIIREQAPLGERGRTPTEKVVAIIDDLKLWGIMVPRRWRGLGMSTTAMFEIMREIGRADMSAAWVVQILNGTGWIASLTSDEIQEELFGPGIPRISSGATPPGVAVPVDGGYIVNGAWPYSSGSRQANWGQYGVALRCEDGSLKHGNMVYLKRSDFEIENTWYTAGLQGTGSDTSVAKDVFVPKHRFVPVEKSFEYKDPDRRHFGAPSDYWPVTTLIRTTSAGMFVGAAEAMLELLKAQVAVKPVVTTTHNPAASSQVVQMEIGAAAAKISVARQTILGATALLDATAIDRAALSLEERARLKGEHAAAFELISASVEKMMHIAGSAAFMTKNDLQRFWRDIGVGSRHIAFLPQLGYEVYGRSLLGITPNVIPPGLY</sequence>
<dbReference type="InterPro" id="IPR036250">
    <property type="entry name" value="AcylCo_DH-like_C"/>
</dbReference>
<evidence type="ECO:0000259" key="3">
    <source>
        <dbReference type="Pfam" id="PF02771"/>
    </source>
</evidence>
<dbReference type="InterPro" id="IPR037069">
    <property type="entry name" value="AcylCoA_DH/ox_N_sf"/>
</dbReference>
<dbReference type="GO" id="GO:0050660">
    <property type="term" value="F:flavin adenine dinucleotide binding"/>
    <property type="evidence" value="ECO:0007669"/>
    <property type="project" value="InterPro"/>
</dbReference>